<sequence length="56" mass="5532">MVMTGVGVSGVCDFCCGTGARDSRWAACGRGIGCYSHEALGGKRRGDSSGGCGSNA</sequence>
<dbReference type="AlphaFoldDB" id="A0A6A6P8S4"/>
<evidence type="ECO:0000313" key="2">
    <source>
        <dbReference type="Proteomes" id="UP000799766"/>
    </source>
</evidence>
<proteinExistence type="predicted"/>
<reference evidence="1" key="1">
    <citation type="journal article" date="2020" name="Stud. Mycol.">
        <title>101 Dothideomycetes genomes: a test case for predicting lifestyles and emergence of pathogens.</title>
        <authorList>
            <person name="Haridas S."/>
            <person name="Albert R."/>
            <person name="Binder M."/>
            <person name="Bloem J."/>
            <person name="Labutti K."/>
            <person name="Salamov A."/>
            <person name="Andreopoulos B."/>
            <person name="Baker S."/>
            <person name="Barry K."/>
            <person name="Bills G."/>
            <person name="Bluhm B."/>
            <person name="Cannon C."/>
            <person name="Castanera R."/>
            <person name="Culley D."/>
            <person name="Daum C."/>
            <person name="Ezra D."/>
            <person name="Gonzalez J."/>
            <person name="Henrissat B."/>
            <person name="Kuo A."/>
            <person name="Liang C."/>
            <person name="Lipzen A."/>
            <person name="Lutzoni F."/>
            <person name="Magnuson J."/>
            <person name="Mondo S."/>
            <person name="Nolan M."/>
            <person name="Ohm R."/>
            <person name="Pangilinan J."/>
            <person name="Park H.-J."/>
            <person name="Ramirez L."/>
            <person name="Alfaro M."/>
            <person name="Sun H."/>
            <person name="Tritt A."/>
            <person name="Yoshinaga Y."/>
            <person name="Zwiers L.-H."/>
            <person name="Turgeon B."/>
            <person name="Goodwin S."/>
            <person name="Spatafora J."/>
            <person name="Crous P."/>
            <person name="Grigoriev I."/>
        </authorList>
    </citation>
    <scope>NUCLEOTIDE SEQUENCE</scope>
    <source>
        <strain evidence="1">ATCC 16933</strain>
    </source>
</reference>
<organism evidence="1 2">
    <name type="scientific">Lineolata rhizophorae</name>
    <dbReference type="NCBI Taxonomy" id="578093"/>
    <lineage>
        <taxon>Eukaryota</taxon>
        <taxon>Fungi</taxon>
        <taxon>Dikarya</taxon>
        <taxon>Ascomycota</taxon>
        <taxon>Pezizomycotina</taxon>
        <taxon>Dothideomycetes</taxon>
        <taxon>Dothideomycetes incertae sedis</taxon>
        <taxon>Lineolatales</taxon>
        <taxon>Lineolataceae</taxon>
        <taxon>Lineolata</taxon>
    </lineage>
</organism>
<keyword evidence="2" id="KW-1185">Reference proteome</keyword>
<name>A0A6A6P8S4_9PEZI</name>
<dbReference type="EMBL" id="MU001673">
    <property type="protein sequence ID" value="KAF2460266.1"/>
    <property type="molecule type" value="Genomic_DNA"/>
</dbReference>
<accession>A0A6A6P8S4</accession>
<evidence type="ECO:0000313" key="1">
    <source>
        <dbReference type="EMBL" id="KAF2460266.1"/>
    </source>
</evidence>
<gene>
    <name evidence="1" type="ORF">BDY21DRAFT_334860</name>
</gene>
<protein>
    <submittedName>
        <fullName evidence="1">Uncharacterized protein</fullName>
    </submittedName>
</protein>
<dbReference type="Proteomes" id="UP000799766">
    <property type="component" value="Unassembled WGS sequence"/>
</dbReference>